<feature type="domain" description="RNase H type-1" evidence="1">
    <location>
        <begin position="12"/>
        <end position="114"/>
    </location>
</feature>
<protein>
    <recommendedName>
        <fullName evidence="1">RNase H type-1 domain-containing protein</fullName>
    </recommendedName>
</protein>
<evidence type="ECO:0000313" key="2">
    <source>
        <dbReference type="EMBL" id="KAL2468662.1"/>
    </source>
</evidence>
<evidence type="ECO:0000313" key="3">
    <source>
        <dbReference type="Proteomes" id="UP001604277"/>
    </source>
</evidence>
<reference evidence="3" key="1">
    <citation type="submission" date="2024-07" db="EMBL/GenBank/DDBJ databases">
        <title>Two chromosome-level genome assemblies of Korean endemic species Abeliophyllum distichum and Forsythia ovata (Oleaceae).</title>
        <authorList>
            <person name="Jang H."/>
        </authorList>
    </citation>
    <scope>NUCLEOTIDE SEQUENCE [LARGE SCALE GENOMIC DNA]</scope>
</reference>
<dbReference type="InterPro" id="IPR002156">
    <property type="entry name" value="RNaseH_domain"/>
</dbReference>
<dbReference type="Proteomes" id="UP001604277">
    <property type="component" value="Unassembled WGS sequence"/>
</dbReference>
<dbReference type="InterPro" id="IPR052929">
    <property type="entry name" value="RNase_H-like_EbsB-rel"/>
</dbReference>
<proteinExistence type="predicted"/>
<dbReference type="PANTHER" id="PTHR47074:SF11">
    <property type="entry name" value="REVERSE TRANSCRIPTASE-LIKE PROTEIN"/>
    <property type="match status" value="1"/>
</dbReference>
<comment type="caution">
    <text evidence="2">The sequence shown here is derived from an EMBL/GenBank/DDBJ whole genome shotgun (WGS) entry which is preliminary data.</text>
</comment>
<dbReference type="EMBL" id="JBFOLJ010000016">
    <property type="protein sequence ID" value="KAL2468662.1"/>
    <property type="molecule type" value="Genomic_DNA"/>
</dbReference>
<gene>
    <name evidence="2" type="ORF">Fot_50238</name>
</gene>
<name>A0ABD1PXK9_9LAMI</name>
<dbReference type="AlphaFoldDB" id="A0ABD1PXK9"/>
<dbReference type="PANTHER" id="PTHR47074">
    <property type="entry name" value="BNAC02G40300D PROTEIN"/>
    <property type="match status" value="1"/>
</dbReference>
<dbReference type="Pfam" id="PF13456">
    <property type="entry name" value="RVT_3"/>
    <property type="match status" value="1"/>
</dbReference>
<organism evidence="2 3">
    <name type="scientific">Forsythia ovata</name>
    <dbReference type="NCBI Taxonomy" id="205694"/>
    <lineage>
        <taxon>Eukaryota</taxon>
        <taxon>Viridiplantae</taxon>
        <taxon>Streptophyta</taxon>
        <taxon>Embryophyta</taxon>
        <taxon>Tracheophyta</taxon>
        <taxon>Spermatophyta</taxon>
        <taxon>Magnoliopsida</taxon>
        <taxon>eudicotyledons</taxon>
        <taxon>Gunneridae</taxon>
        <taxon>Pentapetalae</taxon>
        <taxon>asterids</taxon>
        <taxon>lamiids</taxon>
        <taxon>Lamiales</taxon>
        <taxon>Oleaceae</taxon>
        <taxon>Forsythieae</taxon>
        <taxon>Forsythia</taxon>
    </lineage>
</organism>
<dbReference type="CDD" id="cd06222">
    <property type="entry name" value="RNase_H_like"/>
    <property type="match status" value="1"/>
</dbReference>
<dbReference type="InterPro" id="IPR044730">
    <property type="entry name" value="RNase_H-like_dom_plant"/>
</dbReference>
<evidence type="ECO:0000259" key="1">
    <source>
        <dbReference type="Pfam" id="PF13456"/>
    </source>
</evidence>
<sequence length="121" mass="13057">MSLADKTPPTNIRDEFGVVVAMQAKTTVAQLSPENTEAMAIQDGLNFARDGGFRIAEVECDSLRVIQSLKSDLCCAPNASVLLDIISSLREVSSGSCSFIPHEGNGVVHQVASCCVFYIWY</sequence>
<accession>A0ABD1PXK9</accession>
<keyword evidence="3" id="KW-1185">Reference proteome</keyword>